<evidence type="ECO:0000256" key="1">
    <source>
        <dbReference type="ARBA" id="ARBA00007963"/>
    </source>
</evidence>
<dbReference type="EMBL" id="MRZU01000003">
    <property type="protein sequence ID" value="OUJ19120.1"/>
    <property type="molecule type" value="Genomic_DNA"/>
</dbReference>
<dbReference type="InterPro" id="IPR036820">
    <property type="entry name" value="Archease_dom_sf"/>
</dbReference>
<dbReference type="GO" id="GO:0006388">
    <property type="term" value="P:tRNA splicing, via endonucleolytic cleavage and ligation"/>
    <property type="evidence" value="ECO:0007669"/>
    <property type="project" value="UniProtKB-UniRule"/>
</dbReference>
<dbReference type="InterPro" id="IPR022952">
    <property type="entry name" value="Archease_arc"/>
</dbReference>
<accession>A0A1Y3GD09</accession>
<feature type="domain" description="Archease" evidence="6">
    <location>
        <begin position="4"/>
        <end position="139"/>
    </location>
</feature>
<sequence length="140" mass="16289">MKKFKFLEHTADAQFIAYGRTIEEAFENVGLATFEAMLNTDRIDLEEKIEIDLHAQQIEELVYEWLSELIFLFSANNIVFNKFDVNIDRDEDGFKLSGSILGEKIDMEKHKIHTEVKAPTYHGLSVKQNDFFEIKVLLDT</sequence>
<protein>
    <recommendedName>
        <fullName evidence="5">Protein archease</fullName>
    </recommendedName>
</protein>
<keyword evidence="8" id="KW-1185">Reference proteome</keyword>
<name>A0A1Y3GD09_9EURY</name>
<evidence type="ECO:0000256" key="4">
    <source>
        <dbReference type="ARBA" id="ARBA00022837"/>
    </source>
</evidence>
<gene>
    <name evidence="7" type="ORF">AMET1_0772</name>
</gene>
<comment type="similarity">
    <text evidence="1 5">Belongs to the archease family.</text>
</comment>
<dbReference type="AlphaFoldDB" id="A0A1Y3GD09"/>
<dbReference type="HAMAP" id="MF_01222">
    <property type="entry name" value="Archease_arch"/>
    <property type="match status" value="1"/>
</dbReference>
<proteinExistence type="inferred from homology"/>
<feature type="binding site" evidence="5">
    <location>
        <position position="12"/>
    </location>
    <ligand>
        <name>Ca(2+)</name>
        <dbReference type="ChEBI" id="CHEBI:29108"/>
    </ligand>
</feature>
<evidence type="ECO:0000313" key="7">
    <source>
        <dbReference type="EMBL" id="OUJ19120.1"/>
    </source>
</evidence>
<dbReference type="SUPFAM" id="SSF69819">
    <property type="entry name" value="MTH1598-like"/>
    <property type="match status" value="1"/>
</dbReference>
<comment type="function">
    <text evidence="5">Activates the tRNA-splicing ligase complex by facilitating the enzymatic turnover of catalytic subunit RtcB. Acts by promoting the guanylylation of RtcB, a key intermediate step in tRNA ligation. Can also alter the NTP specificity of RtcB such that ATP, dGTP or ITP is used efficiently.</text>
</comment>
<evidence type="ECO:0000256" key="3">
    <source>
        <dbReference type="ARBA" id="ARBA00022723"/>
    </source>
</evidence>
<keyword evidence="4 5" id="KW-0106">Calcium</keyword>
<feature type="binding site" evidence="5">
    <location>
        <position position="139"/>
    </location>
    <ligand>
        <name>Ca(2+)</name>
        <dbReference type="ChEBI" id="CHEBI:29108"/>
    </ligand>
</feature>
<evidence type="ECO:0000256" key="2">
    <source>
        <dbReference type="ARBA" id="ARBA00022694"/>
    </source>
</evidence>
<evidence type="ECO:0000313" key="8">
    <source>
        <dbReference type="Proteomes" id="UP000195137"/>
    </source>
</evidence>
<comment type="caution">
    <text evidence="7">The sequence shown here is derived from an EMBL/GenBank/DDBJ whole genome shotgun (WGS) entry which is preliminary data.</text>
</comment>
<dbReference type="NCBIfam" id="NF001617">
    <property type="entry name" value="PRK00407.1"/>
    <property type="match status" value="1"/>
</dbReference>
<organism evidence="7 8">
    <name type="scientific">Methanonatronarchaeum thermophilum</name>
    <dbReference type="NCBI Taxonomy" id="1927129"/>
    <lineage>
        <taxon>Archaea</taxon>
        <taxon>Methanobacteriati</taxon>
        <taxon>Methanobacteriota</taxon>
        <taxon>Methanonatronarchaeia</taxon>
        <taxon>Methanonatronarchaeales</taxon>
        <taxon>Methanonatronarchaeaceae</taxon>
        <taxon>Methanonatronarchaeum</taxon>
    </lineage>
</organism>
<dbReference type="PANTHER" id="PTHR12682">
    <property type="entry name" value="ARCHEASE"/>
    <property type="match status" value="1"/>
</dbReference>
<keyword evidence="2 5" id="KW-0819">tRNA processing</keyword>
<dbReference type="Proteomes" id="UP000195137">
    <property type="component" value="Unassembled WGS sequence"/>
</dbReference>
<dbReference type="GO" id="GO:0016874">
    <property type="term" value="F:ligase activity"/>
    <property type="evidence" value="ECO:0007669"/>
    <property type="project" value="UniProtKB-KW"/>
</dbReference>
<dbReference type="RefSeq" id="WP_161490749.1">
    <property type="nucleotide sequence ID" value="NZ_MRZU01000003.1"/>
</dbReference>
<dbReference type="InterPro" id="IPR023572">
    <property type="entry name" value="Archease_dom"/>
</dbReference>
<feature type="binding site" evidence="5">
    <location>
        <position position="140"/>
    </location>
    <ligand>
        <name>Ca(2+)</name>
        <dbReference type="ChEBI" id="CHEBI:29108"/>
    </ligand>
</feature>
<keyword evidence="3 5" id="KW-0479">Metal-binding</keyword>
<dbReference type="Gene3D" id="3.55.10.10">
    <property type="entry name" value="Archease domain"/>
    <property type="match status" value="1"/>
</dbReference>
<dbReference type="InterPro" id="IPR002804">
    <property type="entry name" value="Archease"/>
</dbReference>
<evidence type="ECO:0000256" key="5">
    <source>
        <dbReference type="HAMAP-Rule" id="MF_01222"/>
    </source>
</evidence>
<keyword evidence="7" id="KW-0436">Ligase</keyword>
<dbReference type="GO" id="GO:0005509">
    <property type="term" value="F:calcium ion binding"/>
    <property type="evidence" value="ECO:0007669"/>
    <property type="project" value="UniProtKB-UniRule"/>
</dbReference>
<dbReference type="Pfam" id="PF01951">
    <property type="entry name" value="Archease"/>
    <property type="match status" value="1"/>
</dbReference>
<dbReference type="OrthoDB" id="8831at2157"/>
<dbReference type="PANTHER" id="PTHR12682:SF11">
    <property type="entry name" value="PROTEIN ARCHEASE"/>
    <property type="match status" value="1"/>
</dbReference>
<reference evidence="7 8" key="1">
    <citation type="submission" date="2016-12" db="EMBL/GenBank/DDBJ databases">
        <title>Discovery of methanogenic haloarchaea.</title>
        <authorList>
            <person name="Sorokin D.Y."/>
            <person name="Makarova K.S."/>
            <person name="Abbas B."/>
            <person name="Ferrer M."/>
            <person name="Golyshin P.N."/>
        </authorList>
    </citation>
    <scope>NUCLEOTIDE SEQUENCE [LARGE SCALE GENOMIC DNA]</scope>
    <source>
        <strain evidence="7">AMET1</strain>
    </source>
</reference>
<evidence type="ECO:0000259" key="6">
    <source>
        <dbReference type="Pfam" id="PF01951"/>
    </source>
</evidence>